<keyword evidence="3" id="KW-1185">Reference proteome</keyword>
<dbReference type="EMBL" id="PSNW01000002">
    <property type="protein sequence ID" value="PPE74948.1"/>
    <property type="molecule type" value="Genomic_DNA"/>
</dbReference>
<protein>
    <submittedName>
        <fullName evidence="2">Uncharacterized protein</fullName>
    </submittedName>
</protein>
<feature type="transmembrane region" description="Helical" evidence="1">
    <location>
        <begin position="165"/>
        <end position="187"/>
    </location>
</feature>
<dbReference type="RefSeq" id="WP_104229175.1">
    <property type="nucleotide sequence ID" value="NZ_PSNW01000002.1"/>
</dbReference>
<reference evidence="2 3" key="1">
    <citation type="submission" date="2018-02" db="EMBL/GenBank/DDBJ databases">
        <title>Genome sequencing of Solimonas sp. HR-BB.</title>
        <authorList>
            <person name="Lee Y."/>
            <person name="Jeon C.O."/>
        </authorList>
    </citation>
    <scope>NUCLEOTIDE SEQUENCE [LARGE SCALE GENOMIC DNA]</scope>
    <source>
        <strain evidence="2 3">HR-BB</strain>
    </source>
</reference>
<proteinExistence type="predicted"/>
<keyword evidence="1" id="KW-1133">Transmembrane helix</keyword>
<comment type="caution">
    <text evidence="2">The sequence shown here is derived from an EMBL/GenBank/DDBJ whole genome shotgun (WGS) entry which is preliminary data.</text>
</comment>
<accession>A0A2S5TJG9</accession>
<organism evidence="2 3">
    <name type="scientific">Solimonas fluminis</name>
    <dbReference type="NCBI Taxonomy" id="2086571"/>
    <lineage>
        <taxon>Bacteria</taxon>
        <taxon>Pseudomonadati</taxon>
        <taxon>Pseudomonadota</taxon>
        <taxon>Gammaproteobacteria</taxon>
        <taxon>Nevskiales</taxon>
        <taxon>Nevskiaceae</taxon>
        <taxon>Solimonas</taxon>
    </lineage>
</organism>
<evidence type="ECO:0000313" key="3">
    <source>
        <dbReference type="Proteomes" id="UP000238220"/>
    </source>
</evidence>
<dbReference type="AlphaFoldDB" id="A0A2S5TJG9"/>
<name>A0A2S5TJG9_9GAMM</name>
<sequence>MRPAGKGAVRLFEFGVAAFFLAVFLLARSLAVSAAEADAAPPAAAEQQETPAGDDFDFFSDKPVESTAIVELPPEKPLWLTVGGPLALIAVFFVILAAVWWFIPFESHSVELNLRELPPAAKRGIAMAVVMFGIAFCFGASEIWYQLRLHGTAQAYFEQMSLGKLIAFTHAHLFGFTTSFFIIGIPFSMQFNQLQSYQWIFPVGLTASVVDVMSWWGIKYVAPSFEWVSMFCGLLFSFSYLFMLVGLLRVLLFPDVIWRSDKDRAQRLRQRAELREAAKHHEGDY</sequence>
<evidence type="ECO:0000256" key="1">
    <source>
        <dbReference type="SAM" id="Phobius"/>
    </source>
</evidence>
<feature type="transmembrane region" description="Helical" evidence="1">
    <location>
        <begin position="124"/>
        <end position="145"/>
    </location>
</feature>
<keyword evidence="1" id="KW-0472">Membrane</keyword>
<gene>
    <name evidence="2" type="ORF">C3942_04535</name>
</gene>
<keyword evidence="1" id="KW-0812">Transmembrane</keyword>
<dbReference type="OrthoDB" id="6717144at2"/>
<dbReference type="Proteomes" id="UP000238220">
    <property type="component" value="Unassembled WGS sequence"/>
</dbReference>
<feature type="transmembrane region" description="Helical" evidence="1">
    <location>
        <begin position="238"/>
        <end position="258"/>
    </location>
</feature>
<evidence type="ECO:0000313" key="2">
    <source>
        <dbReference type="EMBL" id="PPE74948.1"/>
    </source>
</evidence>
<feature type="transmembrane region" description="Helical" evidence="1">
    <location>
        <begin position="199"/>
        <end position="218"/>
    </location>
</feature>
<feature type="transmembrane region" description="Helical" evidence="1">
    <location>
        <begin position="78"/>
        <end position="103"/>
    </location>
</feature>